<sequence length="435" mass="48880">MVKKKSSAAADQTLARVTRSAAAIEAAPMLSFRRHVGSTSSIQPRTAMPRPHEAADNIKVSDFPYNEGYTSECSIVDCLVSGFQIVEKNLAPLLVDELANFLVDTWRQDQNHGLVEFSTPKEHRFYEIMTSEDEAIKSLNYGYWMYLAAWWGPGHPDLRTIRNDMSDVWGVQFPTDAIFYPPGISDKAQKQLYAGIHPTLEREGSGLPGRRATSRPRAASRAEASTQPEETSQAQVLSQSISQPLETQMRTRQQEIVDAIEKNPVGSVLGKFAASLNPTCRNARDVGRLQTNLAVTRKELQNSKNTVATLEESLESLQNAHHATQVSLGQMDFKVNDLKSDMEHVQQNNHRLESQNVQLTERLDKLQGDLKRANKYASDLEGKLDKADDRMDILERKLEEANERAKKAIEMSAFNHALIEKRFKEETPEEDDGEI</sequence>
<accession>A0ABZ2X6K0</accession>
<keyword evidence="4" id="KW-1185">Reference proteome</keyword>
<organism evidence="3 4">
    <name type="scientific">Fusarium acuminatum</name>
    <dbReference type="NCBI Taxonomy" id="5515"/>
    <lineage>
        <taxon>Eukaryota</taxon>
        <taxon>Fungi</taxon>
        <taxon>Dikarya</taxon>
        <taxon>Ascomycota</taxon>
        <taxon>Pezizomycotina</taxon>
        <taxon>Sordariomycetes</taxon>
        <taxon>Hypocreomycetidae</taxon>
        <taxon>Hypocreales</taxon>
        <taxon>Nectriaceae</taxon>
        <taxon>Fusarium</taxon>
        <taxon>Fusarium tricinctum species complex</taxon>
    </lineage>
</organism>
<feature type="compositionally biased region" description="Polar residues" evidence="2">
    <location>
        <begin position="226"/>
        <end position="250"/>
    </location>
</feature>
<keyword evidence="1" id="KW-0175">Coiled coil</keyword>
<protein>
    <submittedName>
        <fullName evidence="3">Uncharacterized protein</fullName>
    </submittedName>
</protein>
<name>A0ABZ2X6K0_9HYPO</name>
<gene>
    <name evidence="3" type="ORF">QYS62_009789</name>
</gene>
<evidence type="ECO:0000313" key="4">
    <source>
        <dbReference type="Proteomes" id="UP001489902"/>
    </source>
</evidence>
<reference evidence="3 4" key="1">
    <citation type="submission" date="2024-04" db="EMBL/GenBank/DDBJ databases">
        <title>Complete genome sequence of Fusarium acuminatum.</title>
        <authorList>
            <person name="Lan B."/>
        </authorList>
    </citation>
    <scope>NUCLEOTIDE SEQUENCE [LARGE SCALE GENOMIC DNA]</scope>
    <source>
        <strain evidence="3">1A</strain>
    </source>
</reference>
<feature type="coiled-coil region" evidence="1">
    <location>
        <begin position="293"/>
        <end position="411"/>
    </location>
</feature>
<dbReference type="Proteomes" id="UP001489902">
    <property type="component" value="Chromosome 6"/>
</dbReference>
<dbReference type="EMBL" id="CP151265">
    <property type="protein sequence ID" value="WZH48609.1"/>
    <property type="molecule type" value="Genomic_DNA"/>
</dbReference>
<evidence type="ECO:0000313" key="3">
    <source>
        <dbReference type="EMBL" id="WZH48609.1"/>
    </source>
</evidence>
<dbReference type="SUPFAM" id="SSF57997">
    <property type="entry name" value="Tropomyosin"/>
    <property type="match status" value="1"/>
</dbReference>
<evidence type="ECO:0000256" key="1">
    <source>
        <dbReference type="SAM" id="Coils"/>
    </source>
</evidence>
<dbReference type="Gene3D" id="1.20.5.340">
    <property type="match status" value="1"/>
</dbReference>
<evidence type="ECO:0000256" key="2">
    <source>
        <dbReference type="SAM" id="MobiDB-lite"/>
    </source>
</evidence>
<proteinExistence type="predicted"/>
<feature type="region of interest" description="Disordered" evidence="2">
    <location>
        <begin position="199"/>
        <end position="250"/>
    </location>
</feature>
<feature type="compositionally biased region" description="Low complexity" evidence="2">
    <location>
        <begin position="215"/>
        <end position="225"/>
    </location>
</feature>